<dbReference type="Pfam" id="PF00589">
    <property type="entry name" value="Phage_integrase"/>
    <property type="match status" value="1"/>
</dbReference>
<keyword evidence="2" id="KW-0229">DNA integration</keyword>
<evidence type="ECO:0000256" key="3">
    <source>
        <dbReference type="ARBA" id="ARBA00023172"/>
    </source>
</evidence>
<dbReference type="InterPro" id="IPR011010">
    <property type="entry name" value="DNA_brk_join_enz"/>
</dbReference>
<dbReference type="InterPro" id="IPR050808">
    <property type="entry name" value="Phage_Integrase"/>
</dbReference>
<organism evidence="5">
    <name type="scientific">Salmonella enterica subsp. houtenae serovar Houten</name>
    <dbReference type="NCBI Taxonomy" id="58100"/>
    <lineage>
        <taxon>Bacteria</taxon>
        <taxon>Pseudomonadati</taxon>
        <taxon>Pseudomonadota</taxon>
        <taxon>Gammaproteobacteria</taxon>
        <taxon>Enterobacterales</taxon>
        <taxon>Enterobacteriaceae</taxon>
        <taxon>Salmonella</taxon>
    </lineage>
</organism>
<evidence type="ECO:0000256" key="1">
    <source>
        <dbReference type="ARBA" id="ARBA00008857"/>
    </source>
</evidence>
<dbReference type="AlphaFoldDB" id="A0A730PSE5"/>
<accession>A0A730PSE5</accession>
<reference evidence="5" key="1">
    <citation type="journal article" date="2018" name="Genome Biol.">
        <title>SKESA: strategic k-mer extension for scrupulous assemblies.</title>
        <authorList>
            <person name="Souvorov A."/>
            <person name="Agarwala R."/>
            <person name="Lipman D.J."/>
        </authorList>
    </citation>
    <scope>NUCLEOTIDE SEQUENCE</scope>
    <source>
        <strain evidence="5">138-86</strain>
    </source>
</reference>
<feature type="non-terminal residue" evidence="5">
    <location>
        <position position="1"/>
    </location>
</feature>
<keyword evidence="3" id="KW-0233">DNA recombination</keyword>
<reference evidence="5" key="2">
    <citation type="submission" date="2018-07" db="EMBL/GenBank/DDBJ databases">
        <authorList>
            <consortium name="NCBI Pathogen Detection Project"/>
        </authorList>
    </citation>
    <scope>NUCLEOTIDE SEQUENCE</scope>
    <source>
        <strain evidence="5">138-86</strain>
    </source>
</reference>
<protein>
    <submittedName>
        <fullName evidence="5">Tyrosine-type recombinase/integrase</fullName>
    </submittedName>
</protein>
<gene>
    <name evidence="5" type="ORF">GND52_004578</name>
</gene>
<proteinExistence type="inferred from homology"/>
<dbReference type="Gene3D" id="1.10.443.10">
    <property type="entry name" value="Intergrase catalytic core"/>
    <property type="match status" value="1"/>
</dbReference>
<comment type="caution">
    <text evidence="5">The sequence shown here is derived from an EMBL/GenBank/DDBJ whole genome shotgun (WGS) entry which is preliminary data.</text>
</comment>
<sequence>DSYCSRLLTRYALKLSLLFFVRSSELRFARWSEIDWQQKLWVIPEEREQIENVKFSHRGTKMRTQHIVPLSDQAIAILKQIEALSGHLTFIFPGEY</sequence>
<dbReference type="EMBL" id="DAARTJ010000102">
    <property type="protein sequence ID" value="HAE3864533.1"/>
    <property type="molecule type" value="Genomic_DNA"/>
</dbReference>
<feature type="domain" description="Tyr recombinase" evidence="4">
    <location>
        <begin position="7"/>
        <end position="83"/>
    </location>
</feature>
<feature type="non-terminal residue" evidence="5">
    <location>
        <position position="96"/>
    </location>
</feature>
<dbReference type="GO" id="GO:0015074">
    <property type="term" value="P:DNA integration"/>
    <property type="evidence" value="ECO:0007669"/>
    <property type="project" value="UniProtKB-KW"/>
</dbReference>
<dbReference type="SUPFAM" id="SSF56349">
    <property type="entry name" value="DNA breaking-rejoining enzymes"/>
    <property type="match status" value="1"/>
</dbReference>
<evidence type="ECO:0000313" key="5">
    <source>
        <dbReference type="EMBL" id="HAE3864533.1"/>
    </source>
</evidence>
<dbReference type="GO" id="GO:0006310">
    <property type="term" value="P:DNA recombination"/>
    <property type="evidence" value="ECO:0007669"/>
    <property type="project" value="UniProtKB-KW"/>
</dbReference>
<comment type="similarity">
    <text evidence="1">Belongs to the 'phage' integrase family.</text>
</comment>
<evidence type="ECO:0000256" key="2">
    <source>
        <dbReference type="ARBA" id="ARBA00022908"/>
    </source>
</evidence>
<dbReference type="InterPro" id="IPR002104">
    <property type="entry name" value="Integrase_catalytic"/>
</dbReference>
<dbReference type="PANTHER" id="PTHR30629">
    <property type="entry name" value="PROPHAGE INTEGRASE"/>
    <property type="match status" value="1"/>
</dbReference>
<name>A0A730PSE5_SALHO</name>
<dbReference type="PANTHER" id="PTHR30629:SF9">
    <property type="entry name" value="PROTEIN INTB-RELATED"/>
    <property type="match status" value="1"/>
</dbReference>
<dbReference type="InterPro" id="IPR013762">
    <property type="entry name" value="Integrase-like_cat_sf"/>
</dbReference>
<dbReference type="GO" id="GO:0003677">
    <property type="term" value="F:DNA binding"/>
    <property type="evidence" value="ECO:0007669"/>
    <property type="project" value="InterPro"/>
</dbReference>
<evidence type="ECO:0000259" key="4">
    <source>
        <dbReference type="Pfam" id="PF00589"/>
    </source>
</evidence>